<proteinExistence type="predicted"/>
<comment type="caution">
    <text evidence="1">The sequence shown here is derived from an EMBL/GenBank/DDBJ whole genome shotgun (WGS) entry which is preliminary data.</text>
</comment>
<sequence length="150" mass="17244">MFLSFPGLSILATHLLLMITKSTIALCTLPISNFVFSAWFCFVGDSDHEEGFRLSARFHEHHRFSALNSRHEWLFDTENRWTRRIQKTASAIQIERLLRVHGQTTVYKCLPGSSVCLKARHSHQLESVRQCKSELGDHQFAANTQSAQDR</sequence>
<keyword evidence="2" id="KW-1185">Reference proteome</keyword>
<dbReference type="Proteomes" id="UP000807306">
    <property type="component" value="Unassembled WGS sequence"/>
</dbReference>
<reference evidence="1" key="1">
    <citation type="submission" date="2020-11" db="EMBL/GenBank/DDBJ databases">
        <authorList>
            <consortium name="DOE Joint Genome Institute"/>
            <person name="Ahrendt S."/>
            <person name="Riley R."/>
            <person name="Andreopoulos W."/>
            <person name="Labutti K."/>
            <person name="Pangilinan J."/>
            <person name="Ruiz-Duenas F.J."/>
            <person name="Barrasa J.M."/>
            <person name="Sanchez-Garcia M."/>
            <person name="Camarero S."/>
            <person name="Miyauchi S."/>
            <person name="Serrano A."/>
            <person name="Linde D."/>
            <person name="Babiker R."/>
            <person name="Drula E."/>
            <person name="Ayuso-Fernandez I."/>
            <person name="Pacheco R."/>
            <person name="Padilla G."/>
            <person name="Ferreira P."/>
            <person name="Barriuso J."/>
            <person name="Kellner H."/>
            <person name="Castanera R."/>
            <person name="Alfaro M."/>
            <person name="Ramirez L."/>
            <person name="Pisabarro A.G."/>
            <person name="Kuo A."/>
            <person name="Tritt A."/>
            <person name="Lipzen A."/>
            <person name="He G."/>
            <person name="Yan M."/>
            <person name="Ng V."/>
            <person name="Cullen D."/>
            <person name="Martin F."/>
            <person name="Rosso M.-N."/>
            <person name="Henrissat B."/>
            <person name="Hibbett D."/>
            <person name="Martinez A.T."/>
            <person name="Grigoriev I.V."/>
        </authorList>
    </citation>
    <scope>NUCLEOTIDE SEQUENCE</scope>
    <source>
        <strain evidence="1">CBS 506.95</strain>
    </source>
</reference>
<protein>
    <submittedName>
        <fullName evidence="1">Uncharacterized protein</fullName>
    </submittedName>
</protein>
<evidence type="ECO:0000313" key="2">
    <source>
        <dbReference type="Proteomes" id="UP000807306"/>
    </source>
</evidence>
<organism evidence="1 2">
    <name type="scientific">Crepidotus variabilis</name>
    <dbReference type="NCBI Taxonomy" id="179855"/>
    <lineage>
        <taxon>Eukaryota</taxon>
        <taxon>Fungi</taxon>
        <taxon>Dikarya</taxon>
        <taxon>Basidiomycota</taxon>
        <taxon>Agaricomycotina</taxon>
        <taxon>Agaricomycetes</taxon>
        <taxon>Agaricomycetidae</taxon>
        <taxon>Agaricales</taxon>
        <taxon>Agaricineae</taxon>
        <taxon>Crepidotaceae</taxon>
        <taxon>Crepidotus</taxon>
    </lineage>
</organism>
<name>A0A9P6JLT3_9AGAR</name>
<dbReference type="EMBL" id="MU157889">
    <property type="protein sequence ID" value="KAF9525050.1"/>
    <property type="molecule type" value="Genomic_DNA"/>
</dbReference>
<accession>A0A9P6JLT3</accession>
<dbReference type="AlphaFoldDB" id="A0A9P6JLT3"/>
<evidence type="ECO:0000313" key="1">
    <source>
        <dbReference type="EMBL" id="KAF9525050.1"/>
    </source>
</evidence>
<gene>
    <name evidence="1" type="ORF">CPB83DRAFT_566011</name>
</gene>